<proteinExistence type="predicted"/>
<name>A0A371D0S2_9APHY</name>
<organism evidence="1 2">
    <name type="scientific">Lentinus brumalis</name>
    <dbReference type="NCBI Taxonomy" id="2498619"/>
    <lineage>
        <taxon>Eukaryota</taxon>
        <taxon>Fungi</taxon>
        <taxon>Dikarya</taxon>
        <taxon>Basidiomycota</taxon>
        <taxon>Agaricomycotina</taxon>
        <taxon>Agaricomycetes</taxon>
        <taxon>Polyporales</taxon>
        <taxon>Polyporaceae</taxon>
        <taxon>Lentinus</taxon>
    </lineage>
</organism>
<accession>A0A371D0S2</accession>
<dbReference type="AlphaFoldDB" id="A0A371D0S2"/>
<gene>
    <name evidence="1" type="ORF">OH76DRAFT_897916</name>
</gene>
<dbReference type="EMBL" id="KZ857430">
    <property type="protein sequence ID" value="RDX46105.1"/>
    <property type="molecule type" value="Genomic_DNA"/>
</dbReference>
<reference evidence="1 2" key="1">
    <citation type="journal article" date="2018" name="Biotechnol. Biofuels">
        <title>Integrative visual omics of the white-rot fungus Polyporus brumalis exposes the biotechnological potential of its oxidative enzymes for delignifying raw plant biomass.</title>
        <authorList>
            <person name="Miyauchi S."/>
            <person name="Rancon A."/>
            <person name="Drula E."/>
            <person name="Hage H."/>
            <person name="Chaduli D."/>
            <person name="Favel A."/>
            <person name="Grisel S."/>
            <person name="Henrissat B."/>
            <person name="Herpoel-Gimbert I."/>
            <person name="Ruiz-Duenas F.J."/>
            <person name="Chevret D."/>
            <person name="Hainaut M."/>
            <person name="Lin J."/>
            <person name="Wang M."/>
            <person name="Pangilinan J."/>
            <person name="Lipzen A."/>
            <person name="Lesage-Meessen L."/>
            <person name="Navarro D."/>
            <person name="Riley R."/>
            <person name="Grigoriev I.V."/>
            <person name="Zhou S."/>
            <person name="Raouche S."/>
            <person name="Rosso M.N."/>
        </authorList>
    </citation>
    <scope>NUCLEOTIDE SEQUENCE [LARGE SCALE GENOMIC DNA]</scope>
    <source>
        <strain evidence="1 2">BRFM 1820</strain>
    </source>
</reference>
<evidence type="ECO:0000313" key="2">
    <source>
        <dbReference type="Proteomes" id="UP000256964"/>
    </source>
</evidence>
<keyword evidence="2" id="KW-1185">Reference proteome</keyword>
<evidence type="ECO:0000313" key="1">
    <source>
        <dbReference type="EMBL" id="RDX46105.1"/>
    </source>
</evidence>
<dbReference type="Proteomes" id="UP000256964">
    <property type="component" value="Unassembled WGS sequence"/>
</dbReference>
<protein>
    <submittedName>
        <fullName evidence="1">Uncharacterized protein</fullName>
    </submittedName>
</protein>
<sequence length="290" mass="32277">MGSLTPRESWHRRVIGLTEGRALVAKQPVLIQGTLNPVGRSVIPSERLPYHIDRESESSSSTEHDGTGCSHQVRTYGTRYFRVLRGQRALSAYSSHPRLPQVELCRDQDHRMVLVLLSPTEKAPPLSESTPRRLSECRPYCDAAAFHRHRPDSAVSGTTTSLTQRPAWSSHQITAECLDRRLRSGTPAPASFKAQRRPRRAGAVALAVWSWKASGGQCDLRTCQVRQLRAYGSCVDGSSRPPMLRTQYAIAATSISPYSPTVVRCMRRLESMVHRSRGRGGIVGLRLFHS</sequence>